<dbReference type="Proteomes" id="UP000185674">
    <property type="component" value="Chromosome"/>
</dbReference>
<accession>A0A1P8EEI1</accession>
<dbReference type="EMBL" id="CP016896">
    <property type="protein sequence ID" value="APV34612.1"/>
    <property type="molecule type" value="Genomic_DNA"/>
</dbReference>
<evidence type="ECO:0000313" key="2">
    <source>
        <dbReference type="Proteomes" id="UP000185674"/>
    </source>
</evidence>
<dbReference type="eggNOG" id="ENOG50329UK">
    <property type="taxonomic scope" value="Bacteria"/>
</dbReference>
<evidence type="ECO:0000313" key="1">
    <source>
        <dbReference type="EMBL" id="APV34612.1"/>
    </source>
</evidence>
<dbReference type="KEGG" id="asol:BEN76_00695"/>
<proteinExistence type="predicted"/>
<dbReference type="RefSeq" id="WP_004943159.1">
    <property type="nucleotide sequence ID" value="NZ_BKJL01000010.1"/>
</dbReference>
<protein>
    <submittedName>
        <fullName evidence="1">Uncharacterized protein</fullName>
    </submittedName>
</protein>
<dbReference type="AlphaFoldDB" id="A0A1P8EEI1"/>
<sequence length="185" mass="21574">MHQSIKTVVRLVSATCIFLITAALILTFYSKAKEIWNAEDEYTHKQISQIQSDATHTYRLLSNNKKPNQAFYIVLQDRGYIAKLNCEHYLATLCTDRYNEIGTRVIQDATFQTFGTHSYLEKIRYMDTQTNMPGSYTWSEQDIKSLYAQDISNLKYVLFGVGIFALIALYCSYRILRNFKQFLKK</sequence>
<reference evidence="1 2" key="1">
    <citation type="submission" date="2016-08" db="EMBL/GenBank/DDBJ databases">
        <title>Complete genome sequence of Acinetobacter baylyi strain GFJ2.</title>
        <authorList>
            <person name="Tabata M."/>
            <person name="Kuboki S."/>
            <person name="Gibu N."/>
            <person name="Kinouchi Y."/>
            <person name="Vangnai A."/>
            <person name="Kasai D."/>
            <person name="Fukuda M."/>
        </authorList>
    </citation>
    <scope>NUCLEOTIDE SEQUENCE [LARGE SCALE GENOMIC DNA]</scope>
    <source>
        <strain evidence="1 2">GFJ2</strain>
    </source>
</reference>
<organism evidence="1 2">
    <name type="scientific">Acinetobacter soli</name>
    <dbReference type="NCBI Taxonomy" id="487316"/>
    <lineage>
        <taxon>Bacteria</taxon>
        <taxon>Pseudomonadati</taxon>
        <taxon>Pseudomonadota</taxon>
        <taxon>Gammaproteobacteria</taxon>
        <taxon>Moraxellales</taxon>
        <taxon>Moraxellaceae</taxon>
        <taxon>Acinetobacter</taxon>
    </lineage>
</organism>
<dbReference type="GeneID" id="67511916"/>
<name>A0A1P8EEI1_9GAMM</name>
<gene>
    <name evidence="1" type="ORF">BEN76_00695</name>
</gene>